<dbReference type="SUPFAM" id="SSF55035">
    <property type="entry name" value="NAD-binding domain of HMG-CoA reductase"/>
    <property type="match status" value="1"/>
</dbReference>
<keyword evidence="2 3" id="KW-0560">Oxidoreductase</keyword>
<sequence length="404" mass="44051">MKFYRLSIDERRKLLAAQGYHLASVDQQLLEQVDKLSENVISRLTLPVGVITKLRVNGRDYLVPMAIEEPSVVAAANNGANMFNHHGGLTAKSQRKGIYGQIVLQVNSDFSLEKLRQQFPQLLDLANRQFASLVRHGGGVKKITARQEKQLVYLLVLVDPAEAMGANKTNAILEYLGQQLDQESGVEDKLFAILSNYPSQFVKVKGSVSAEAVGGEAAAKRIALLSQIGHDDVYRAVTNNKGIMNGVDACLLALGQDWRAVENAVAVWANQSGQYRSLSKWYYENGELTGELTLPLAIGTVGGSIKARSDVSENFQLLGQVSAKQLAEIIASVGLANNLAALKAISTDGIQAGHMRLQARNLVASLDASEAEKKAVLADLRQKQTYTQEAAQASLRRLRMNKKK</sequence>
<comment type="pathway">
    <text evidence="3">Metabolic intermediate metabolism; (R)-mevalonate degradation; (S)-3-hydroxy-3-methylglutaryl-CoA from (R)-mevalonate: step 1/1.</text>
</comment>
<dbReference type="PROSITE" id="PS50065">
    <property type="entry name" value="HMG_COA_REDUCTASE_4"/>
    <property type="match status" value="1"/>
</dbReference>
<gene>
    <name evidence="4" type="primary">mvaA</name>
    <name evidence="4" type="ORF">LCB40_01190</name>
</gene>
<evidence type="ECO:0000313" key="4">
    <source>
        <dbReference type="EMBL" id="GFZ26239.1"/>
    </source>
</evidence>
<dbReference type="SUPFAM" id="SSF56542">
    <property type="entry name" value="Substrate-binding domain of HMG-CoA reductase"/>
    <property type="match status" value="1"/>
</dbReference>
<dbReference type="InterPro" id="IPR009023">
    <property type="entry name" value="HMG_CoA_Rdtase_NAD(P)-bd_sf"/>
</dbReference>
<protein>
    <recommendedName>
        <fullName evidence="3">3-hydroxy-3-methylglutaryl coenzyme A reductase</fullName>
        <shortName evidence="3">HMG-CoA reductase</shortName>
        <ecNumber evidence="3">1.1.1.88</ecNumber>
    </recommendedName>
</protein>
<proteinExistence type="inferred from homology"/>
<dbReference type="PANTHER" id="PTHR10572">
    <property type="entry name" value="3-HYDROXY-3-METHYLGLUTARYL-COENZYME A REDUCTASE"/>
    <property type="match status" value="1"/>
</dbReference>
<comment type="catalytic activity">
    <reaction evidence="3">
        <text>(R)-mevalonate + 2 NAD(+) + CoA = (3S)-3-hydroxy-3-methylglutaryl-CoA + 2 NADH + 2 H(+)</text>
        <dbReference type="Rhea" id="RHEA:14833"/>
        <dbReference type="ChEBI" id="CHEBI:15378"/>
        <dbReference type="ChEBI" id="CHEBI:36464"/>
        <dbReference type="ChEBI" id="CHEBI:43074"/>
        <dbReference type="ChEBI" id="CHEBI:57287"/>
        <dbReference type="ChEBI" id="CHEBI:57540"/>
        <dbReference type="ChEBI" id="CHEBI:57945"/>
        <dbReference type="EC" id="1.1.1.88"/>
    </reaction>
</comment>
<dbReference type="PANTHER" id="PTHR10572:SF24">
    <property type="entry name" value="3-HYDROXY-3-METHYLGLUTARYL-COENZYME A REDUCTASE"/>
    <property type="match status" value="1"/>
</dbReference>
<dbReference type="RefSeq" id="WP_212779949.1">
    <property type="nucleotide sequence ID" value="NZ_BMAY01000001.1"/>
</dbReference>
<dbReference type="GO" id="GO:0015936">
    <property type="term" value="P:coenzyme A metabolic process"/>
    <property type="evidence" value="ECO:0007669"/>
    <property type="project" value="InterPro"/>
</dbReference>
<dbReference type="GO" id="GO:0004420">
    <property type="term" value="F:hydroxymethylglutaryl-CoA reductase (NADPH) activity"/>
    <property type="evidence" value="ECO:0007669"/>
    <property type="project" value="InterPro"/>
</dbReference>
<dbReference type="EC" id="1.1.1.88" evidence="3"/>
<dbReference type="NCBIfam" id="TIGR00532">
    <property type="entry name" value="HMG_CoA_R_NAD"/>
    <property type="match status" value="1"/>
</dbReference>
<dbReference type="InterPro" id="IPR009029">
    <property type="entry name" value="HMG_CoA_Rdtase_sub-bd_dom_sf"/>
</dbReference>
<dbReference type="Gene3D" id="3.90.770.10">
    <property type="entry name" value="3-hydroxy-3-methylglutaryl-coenzyme A Reductase, Chain A, domain 2"/>
    <property type="match status" value="2"/>
</dbReference>
<dbReference type="Gene3D" id="1.10.8.660">
    <property type="match status" value="1"/>
</dbReference>
<organism evidence="4 5">
    <name type="scientific">Lactobacillus corticis</name>
    <dbReference type="NCBI Taxonomy" id="2201249"/>
    <lineage>
        <taxon>Bacteria</taxon>
        <taxon>Bacillati</taxon>
        <taxon>Bacillota</taxon>
        <taxon>Bacilli</taxon>
        <taxon>Lactobacillales</taxon>
        <taxon>Lactobacillaceae</taxon>
        <taxon>Lactobacillus</taxon>
    </lineage>
</organism>
<evidence type="ECO:0000256" key="3">
    <source>
        <dbReference type="RuleBase" id="RU361219"/>
    </source>
</evidence>
<evidence type="ECO:0000256" key="2">
    <source>
        <dbReference type="ARBA" id="ARBA00023002"/>
    </source>
</evidence>
<reference evidence="4" key="1">
    <citation type="submission" date="2020-08" db="EMBL/GenBank/DDBJ databases">
        <title>Taxonomic study for Lactobacillus species isolated from hardwood bark.</title>
        <authorList>
            <person name="Tohno M."/>
            <person name="Tanizawa Y."/>
        </authorList>
    </citation>
    <scope>NUCLEOTIDE SEQUENCE</scope>
    <source>
        <strain evidence="4">B40</strain>
    </source>
</reference>
<dbReference type="CDD" id="cd00644">
    <property type="entry name" value="HMG-CoA_reductase_classII"/>
    <property type="match status" value="1"/>
</dbReference>
<comment type="similarity">
    <text evidence="1 3">Belongs to the HMG-CoA reductase family.</text>
</comment>
<accession>A0A916QFA7</accession>
<dbReference type="GO" id="GO:0140643">
    <property type="term" value="F:hydroxymethylglutaryl-CoA reductase (NADH) activity"/>
    <property type="evidence" value="ECO:0007669"/>
    <property type="project" value="UniProtKB-EC"/>
</dbReference>
<keyword evidence="3" id="KW-0520">NAD</keyword>
<keyword evidence="5" id="KW-1185">Reference proteome</keyword>
<comment type="caution">
    <text evidence="4">The sequence shown here is derived from an EMBL/GenBank/DDBJ whole genome shotgun (WGS) entry which is preliminary data.</text>
</comment>
<dbReference type="Pfam" id="PF00368">
    <property type="entry name" value="HMG-CoA_red"/>
    <property type="match status" value="1"/>
</dbReference>
<dbReference type="InterPro" id="IPR002202">
    <property type="entry name" value="HMG_CoA_Rdtase"/>
</dbReference>
<name>A0A916QFA7_9LACO</name>
<evidence type="ECO:0000313" key="5">
    <source>
        <dbReference type="Proteomes" id="UP000677218"/>
    </source>
</evidence>
<evidence type="ECO:0000256" key="1">
    <source>
        <dbReference type="ARBA" id="ARBA00007661"/>
    </source>
</evidence>
<dbReference type="InterPro" id="IPR004553">
    <property type="entry name" value="HMG_CoA_Rdtase_bac-typ"/>
</dbReference>
<dbReference type="PRINTS" id="PR00071">
    <property type="entry name" value="HMGCOARDTASE"/>
</dbReference>
<dbReference type="InterPro" id="IPR023074">
    <property type="entry name" value="HMG_CoA_Rdtase_cat_sf"/>
</dbReference>
<dbReference type="EMBL" id="BMAY01000001">
    <property type="protein sequence ID" value="GFZ26239.1"/>
    <property type="molecule type" value="Genomic_DNA"/>
</dbReference>
<dbReference type="AlphaFoldDB" id="A0A916QFA7"/>
<dbReference type="Proteomes" id="UP000677218">
    <property type="component" value="Unassembled WGS sequence"/>
</dbReference>